<feature type="transmembrane region" description="Helical" evidence="1">
    <location>
        <begin position="264"/>
        <end position="283"/>
    </location>
</feature>
<accession>M3IH19</accession>
<keyword evidence="1" id="KW-0812">Transmembrane</keyword>
<sequence>MPKQSTSPKFEHVQILEKTMKQIIFGMILFGITSSTFGDSMPDFFKVVRNGDLLQTQKILASKPELLNQKDSRGRSAVFFAIESNDTKMLQYILDKANDESPSIISDNDYAGDYPIHYAAQFPDKNIIELYYSRYPYSDYLNRHGENALDIATHYENTAVISFLNAQGLKHSKPGSGPYTIGLYFGYLIISILMTIWVARTLFHNGRVFLVKMFNGEEKLADSINHLLIVGFYLINIGYISLSLSTEQKPLDLAECIEVLTKKVGIVLLILGAMHFFNLFLFAKFRKKISNTFGES</sequence>
<keyword evidence="1" id="KW-1133">Transmembrane helix</keyword>
<keyword evidence="1" id="KW-0472">Membrane</keyword>
<proteinExistence type="predicted"/>
<evidence type="ECO:0000256" key="1">
    <source>
        <dbReference type="SAM" id="Phobius"/>
    </source>
</evidence>
<gene>
    <name evidence="2" type="ORF">LEP1GSC150_4549</name>
</gene>
<feature type="transmembrane region" description="Helical" evidence="1">
    <location>
        <begin position="181"/>
        <end position="203"/>
    </location>
</feature>
<name>M3IH19_LEPIT</name>
<reference evidence="2 3" key="1">
    <citation type="submission" date="2013-02" db="EMBL/GenBank/DDBJ databases">
        <authorList>
            <person name="Harkins D.M."/>
            <person name="Durkin A.S."/>
            <person name="Brinkac L.M."/>
            <person name="Haft D.H."/>
            <person name="Selengut J.D."/>
            <person name="Sanka R."/>
            <person name="DePew J."/>
            <person name="Purushe J."/>
            <person name="Tulsiani S.M."/>
            <person name="Graham G.C."/>
            <person name="Burns M.-A."/>
            <person name="Dohnt M.F."/>
            <person name="Smythe L.D."/>
            <person name="McKay D.B."/>
            <person name="Craig S.B."/>
            <person name="Vinetz J.M."/>
            <person name="Sutton G.G."/>
            <person name="Nierman W.C."/>
            <person name="Fouts D.E."/>
        </authorList>
    </citation>
    <scope>NUCLEOTIDE SEQUENCE [LARGE SCALE GENOMIC DNA]</scope>
    <source>
        <strain evidence="2 3">LT2050</strain>
    </source>
</reference>
<dbReference type="InterPro" id="IPR036770">
    <property type="entry name" value="Ankyrin_rpt-contain_sf"/>
</dbReference>
<comment type="caution">
    <text evidence="2">The sequence shown here is derived from an EMBL/GenBank/DDBJ whole genome shotgun (WGS) entry which is preliminary data.</text>
</comment>
<evidence type="ECO:0000313" key="3">
    <source>
        <dbReference type="Proteomes" id="UP000011778"/>
    </source>
</evidence>
<evidence type="ECO:0000313" key="2">
    <source>
        <dbReference type="EMBL" id="EMG20022.1"/>
    </source>
</evidence>
<feature type="transmembrane region" description="Helical" evidence="1">
    <location>
        <begin position="224"/>
        <end position="244"/>
    </location>
</feature>
<dbReference type="AlphaFoldDB" id="M3IH19"/>
<organism evidence="2 3">
    <name type="scientific">Leptospira interrogans serovar Copenhageni str. LT2050</name>
    <dbReference type="NCBI Taxonomy" id="1001598"/>
    <lineage>
        <taxon>Bacteria</taxon>
        <taxon>Pseudomonadati</taxon>
        <taxon>Spirochaetota</taxon>
        <taxon>Spirochaetia</taxon>
        <taxon>Leptospirales</taxon>
        <taxon>Leptospiraceae</taxon>
        <taxon>Leptospira</taxon>
    </lineage>
</organism>
<protein>
    <submittedName>
        <fullName evidence="2">Ankyrin repeat domain protein</fullName>
    </submittedName>
</protein>
<dbReference type="EMBL" id="AFMD02000453">
    <property type="protein sequence ID" value="EMG20022.1"/>
    <property type="molecule type" value="Genomic_DNA"/>
</dbReference>
<dbReference type="SUPFAM" id="SSF48403">
    <property type="entry name" value="Ankyrin repeat"/>
    <property type="match status" value="1"/>
</dbReference>
<dbReference type="Gene3D" id="1.25.40.20">
    <property type="entry name" value="Ankyrin repeat-containing domain"/>
    <property type="match status" value="1"/>
</dbReference>
<dbReference type="Proteomes" id="UP000011778">
    <property type="component" value="Unassembled WGS sequence"/>
</dbReference>